<organism evidence="2 3">
    <name type="scientific">Musa balbisiana</name>
    <name type="common">Banana</name>
    <dbReference type="NCBI Taxonomy" id="52838"/>
    <lineage>
        <taxon>Eukaryota</taxon>
        <taxon>Viridiplantae</taxon>
        <taxon>Streptophyta</taxon>
        <taxon>Embryophyta</taxon>
        <taxon>Tracheophyta</taxon>
        <taxon>Spermatophyta</taxon>
        <taxon>Magnoliopsida</taxon>
        <taxon>Liliopsida</taxon>
        <taxon>Zingiberales</taxon>
        <taxon>Musaceae</taxon>
        <taxon>Musa</taxon>
    </lineage>
</organism>
<dbReference type="InterPro" id="IPR027854">
    <property type="entry name" value="STMP1"/>
</dbReference>
<keyword evidence="3" id="KW-1185">Reference proteome</keyword>
<name>A0A4S8IYH2_MUSBA</name>
<gene>
    <name evidence="2" type="ORF">C4D60_Mb10t20540</name>
</gene>
<dbReference type="EMBL" id="PYDT01000008">
    <property type="protein sequence ID" value="THU54017.1"/>
    <property type="molecule type" value="Genomic_DNA"/>
</dbReference>
<keyword evidence="1" id="KW-0732">Signal</keyword>
<dbReference type="Pfam" id="PF15054">
    <property type="entry name" value="DUF4535"/>
    <property type="match status" value="1"/>
</dbReference>
<feature type="chain" id="PRO_5020485981" evidence="1">
    <location>
        <begin position="18"/>
        <end position="65"/>
    </location>
</feature>
<dbReference type="AlphaFoldDB" id="A0A4S8IYH2"/>
<proteinExistence type="predicted"/>
<dbReference type="Proteomes" id="UP000317650">
    <property type="component" value="Chromosome 10"/>
</dbReference>
<dbReference type="PANTHER" id="PTHR33528:SF14">
    <property type="entry name" value="SOLUTE CARRIER FAMILY 35 MEMBER A4"/>
    <property type="match status" value="1"/>
</dbReference>
<evidence type="ECO:0000256" key="1">
    <source>
        <dbReference type="SAM" id="SignalP"/>
    </source>
</evidence>
<evidence type="ECO:0000313" key="2">
    <source>
        <dbReference type="EMBL" id="THU54017.1"/>
    </source>
</evidence>
<dbReference type="PANTHER" id="PTHR33528">
    <property type="entry name" value="OS07G0239500 PROTEIN"/>
    <property type="match status" value="1"/>
</dbReference>
<accession>A0A4S8IYH2</accession>
<dbReference type="STRING" id="52838.A0A4S8IYH2"/>
<evidence type="ECO:0000313" key="3">
    <source>
        <dbReference type="Proteomes" id="UP000317650"/>
    </source>
</evidence>
<protein>
    <submittedName>
        <fullName evidence="2">Uncharacterized protein</fullName>
    </submittedName>
</protein>
<dbReference type="PROSITE" id="PS51257">
    <property type="entry name" value="PROKAR_LIPOPROTEIN"/>
    <property type="match status" value="1"/>
</dbReference>
<sequence>MAIIRSSLSFLLGAACGVYVAQNYSVPNLRKLAGTAMVIAKHYEESYRKPPAAKRDDDPQQDKAT</sequence>
<feature type="signal peptide" evidence="1">
    <location>
        <begin position="1"/>
        <end position="17"/>
    </location>
</feature>
<comment type="caution">
    <text evidence="2">The sequence shown here is derived from an EMBL/GenBank/DDBJ whole genome shotgun (WGS) entry which is preliminary data.</text>
</comment>
<reference evidence="2 3" key="1">
    <citation type="journal article" date="2019" name="Nat. Plants">
        <title>Genome sequencing of Musa balbisiana reveals subgenome evolution and function divergence in polyploid bananas.</title>
        <authorList>
            <person name="Yao X."/>
        </authorList>
    </citation>
    <scope>NUCLEOTIDE SEQUENCE [LARGE SCALE GENOMIC DNA]</scope>
    <source>
        <strain evidence="3">cv. DH-PKW</strain>
        <tissue evidence="2">Leaves</tissue>
    </source>
</reference>